<accession>A0ABR7QUL4</accession>
<evidence type="ECO:0000313" key="2">
    <source>
        <dbReference type="Proteomes" id="UP000651208"/>
    </source>
</evidence>
<protein>
    <submittedName>
        <fullName evidence="1">Uncharacterized protein</fullName>
    </submittedName>
</protein>
<sequence length="323" mass="36179">MSGDNAEVTISGTIKATWYDENNQQVPNHRLGEELWHCSGPFKLEVIVKNVYVATKYGNPRSRYYDDGQVINYIFLSGGSNICFLKPKDMTIRDNSYNANIFYPNKGFIRSTGFQYASFSLMGPGPNQGIYRCYISHGWGKISLSTDGGIGQNCTITYQSATKADFINSGTPVITMEYHDGQAWQWLDSFTIPVPSKWALGGKRVPFGSSRSLTTSLSFPGLDYCSGGKAAMSQAFDRNYRIQYMYGPYEITSSFDGFVRGMGSFMAEWGMLQNYGGVWSRDPEIWTADEAPNNKMYRIYGTIGLIQPRQPNDSSTIMICRGD</sequence>
<name>A0ABR7QUL4_9GAMM</name>
<comment type="caution">
    <text evidence="1">The sequence shown here is derived from an EMBL/GenBank/DDBJ whole genome shotgun (WGS) entry which is preliminary data.</text>
</comment>
<dbReference type="Proteomes" id="UP000651208">
    <property type="component" value="Unassembled WGS sequence"/>
</dbReference>
<evidence type="ECO:0000313" key="1">
    <source>
        <dbReference type="EMBL" id="MBC9129914.1"/>
    </source>
</evidence>
<gene>
    <name evidence="1" type="ORF">FcAc13_01165</name>
</gene>
<reference evidence="1 2" key="1">
    <citation type="submission" date="2020-06" db="EMBL/GenBank/DDBJ databases">
        <title>Frischella cerana isolated from Apis cerana gut homogenate.</title>
        <authorList>
            <person name="Wolter L.A."/>
            <person name="Suenami S."/>
            <person name="Miyazaki R."/>
        </authorList>
    </citation>
    <scope>NUCLEOTIDE SEQUENCE [LARGE SCALE GENOMIC DNA]</scope>
    <source>
        <strain evidence="1 2">Ac13</strain>
    </source>
</reference>
<proteinExistence type="predicted"/>
<keyword evidence="2" id="KW-1185">Reference proteome</keyword>
<organism evidence="1 2">
    <name type="scientific">Frischella japonica</name>
    <dbReference type="NCBI Taxonomy" id="2741544"/>
    <lineage>
        <taxon>Bacteria</taxon>
        <taxon>Pseudomonadati</taxon>
        <taxon>Pseudomonadota</taxon>
        <taxon>Gammaproteobacteria</taxon>
        <taxon>Orbales</taxon>
        <taxon>Orbaceae</taxon>
        <taxon>Frischella</taxon>
    </lineage>
</organism>
<dbReference type="RefSeq" id="WP_187754373.1">
    <property type="nucleotide sequence ID" value="NZ_JABURY010000005.1"/>
</dbReference>
<dbReference type="EMBL" id="JABURY010000005">
    <property type="protein sequence ID" value="MBC9129914.1"/>
    <property type="molecule type" value="Genomic_DNA"/>
</dbReference>